<dbReference type="PANTHER" id="PTHR13504">
    <property type="entry name" value="FIDO DOMAIN-CONTAINING PROTEIN DDB_G0283145"/>
    <property type="match status" value="1"/>
</dbReference>
<dbReference type="Proteomes" id="UP000615446">
    <property type="component" value="Unassembled WGS sequence"/>
</dbReference>
<evidence type="ECO:0000313" key="3">
    <source>
        <dbReference type="EMBL" id="GBB87041.1"/>
    </source>
</evidence>
<keyword evidence="5" id="KW-1185">Reference proteome</keyword>
<dbReference type="Pfam" id="PF02661">
    <property type="entry name" value="Fic"/>
    <property type="match status" value="1"/>
</dbReference>
<dbReference type="Gene3D" id="1.10.3290.10">
    <property type="entry name" value="Fido-like domain"/>
    <property type="match status" value="1"/>
</dbReference>
<evidence type="ECO:0000259" key="2">
    <source>
        <dbReference type="PROSITE" id="PS51459"/>
    </source>
</evidence>
<reference evidence="4" key="2">
    <citation type="submission" date="2019-10" db="EMBL/GenBank/DDBJ databases">
        <title>Conservation and host-specific expression of non-tandemly repeated heterogenous ribosome RNA gene in arbuscular mycorrhizal fungi.</title>
        <authorList>
            <person name="Maeda T."/>
            <person name="Kobayashi Y."/>
            <person name="Nakagawa T."/>
            <person name="Ezawa T."/>
            <person name="Yamaguchi K."/>
            <person name="Bino T."/>
            <person name="Nishimoto Y."/>
            <person name="Shigenobu S."/>
            <person name="Kawaguchi M."/>
        </authorList>
    </citation>
    <scope>NUCLEOTIDE SEQUENCE</scope>
    <source>
        <strain evidence="4">HR1</strain>
    </source>
</reference>
<dbReference type="InterPro" id="IPR036597">
    <property type="entry name" value="Fido-like_dom_sf"/>
</dbReference>
<name>A0A2Z6QQM7_9GLOM</name>
<dbReference type="PANTHER" id="PTHR13504:SF38">
    <property type="entry name" value="FIDO DOMAIN-CONTAINING PROTEIN"/>
    <property type="match status" value="1"/>
</dbReference>
<dbReference type="SUPFAM" id="SSF140931">
    <property type="entry name" value="Fic-like"/>
    <property type="match status" value="1"/>
</dbReference>
<dbReference type="OrthoDB" id="439046at2759"/>
<feature type="active site" evidence="1">
    <location>
        <position position="225"/>
    </location>
</feature>
<dbReference type="AlphaFoldDB" id="A0A2Z6QQM7"/>
<dbReference type="InterPro" id="IPR018253">
    <property type="entry name" value="DnaJ_domain_CS"/>
</dbReference>
<dbReference type="EMBL" id="BLAL01000276">
    <property type="protein sequence ID" value="GES98955.1"/>
    <property type="molecule type" value="Genomic_DNA"/>
</dbReference>
<protein>
    <submittedName>
        <fullName evidence="4">Fic family protein</fullName>
    </submittedName>
</protein>
<dbReference type="InterPro" id="IPR003812">
    <property type="entry name" value="Fido"/>
</dbReference>
<dbReference type="InterPro" id="IPR040198">
    <property type="entry name" value="Fido_containing"/>
</dbReference>
<proteinExistence type="predicted"/>
<sequence>MNSSEQIQIERKDMNKQGTSRRKFKMIHSNFDILNNPWWKNAYDERDVDYFISSIKHLQHIILLSFSDHENDELLWKGYLDLHHERYLLECISSECYVDLTSEFVQLFDRSSYLVKKVLNLHDAITSIFPSTFFPNLSIDNFTPSLAQQLNQYICDGLTVDAGRYRLNYVKPAGENYVYMAPYLIEDHMNELFHQCQEKFRKENLQLEEAVKFGACFYTHFLNIHPFTNGNGRVARLLLSYLLSKFTAVPFSLYIGTKTRDVCLQCLRESRSFTPNALATLILESIYLTSYKICSVMDLDITITL</sequence>
<comment type="caution">
    <text evidence="3">The sequence shown here is derived from an EMBL/GenBank/DDBJ whole genome shotgun (WGS) entry which is preliminary data.</text>
</comment>
<reference evidence="3 5" key="1">
    <citation type="submission" date="2017-11" db="EMBL/GenBank/DDBJ databases">
        <title>The genome of Rhizophagus clarus HR1 reveals common genetic basis of auxotrophy among arbuscular mycorrhizal fungi.</title>
        <authorList>
            <person name="Kobayashi Y."/>
        </authorList>
    </citation>
    <scope>NUCLEOTIDE SEQUENCE [LARGE SCALE GENOMIC DNA]</scope>
    <source>
        <strain evidence="3 5">HR1</strain>
    </source>
</reference>
<dbReference type="EMBL" id="BEXD01000391">
    <property type="protein sequence ID" value="GBB87041.1"/>
    <property type="molecule type" value="Genomic_DNA"/>
</dbReference>
<evidence type="ECO:0000256" key="1">
    <source>
        <dbReference type="PIRSR" id="PIRSR640198-1"/>
    </source>
</evidence>
<feature type="domain" description="Fido" evidence="2">
    <location>
        <begin position="142"/>
        <end position="284"/>
    </location>
</feature>
<dbReference type="PROSITE" id="PS51459">
    <property type="entry name" value="FIDO"/>
    <property type="match status" value="1"/>
</dbReference>
<accession>A0A2Z6QQM7</accession>
<dbReference type="Proteomes" id="UP000247702">
    <property type="component" value="Unassembled WGS sequence"/>
</dbReference>
<evidence type="ECO:0000313" key="4">
    <source>
        <dbReference type="EMBL" id="GES98955.1"/>
    </source>
</evidence>
<evidence type="ECO:0000313" key="5">
    <source>
        <dbReference type="Proteomes" id="UP000247702"/>
    </source>
</evidence>
<gene>
    <name evidence="4" type="ORF">RCL2_002548300</name>
    <name evidence="3" type="ORF">RclHR1_01350016</name>
</gene>
<dbReference type="PROSITE" id="PS00636">
    <property type="entry name" value="DNAJ_1"/>
    <property type="match status" value="1"/>
</dbReference>
<organism evidence="3 5">
    <name type="scientific">Rhizophagus clarus</name>
    <dbReference type="NCBI Taxonomy" id="94130"/>
    <lineage>
        <taxon>Eukaryota</taxon>
        <taxon>Fungi</taxon>
        <taxon>Fungi incertae sedis</taxon>
        <taxon>Mucoromycota</taxon>
        <taxon>Glomeromycotina</taxon>
        <taxon>Glomeromycetes</taxon>
        <taxon>Glomerales</taxon>
        <taxon>Glomeraceae</taxon>
        <taxon>Rhizophagus</taxon>
    </lineage>
</organism>